<evidence type="ECO:0000313" key="3">
    <source>
        <dbReference type="Proteomes" id="UP000636888"/>
    </source>
</evidence>
<dbReference type="PANTHER" id="PTHR22617">
    <property type="entry name" value="CHEMOTAXIS SENSOR HISTIDINE KINASE-RELATED"/>
    <property type="match status" value="1"/>
</dbReference>
<comment type="caution">
    <text evidence="2">The sequence shown here is derived from an EMBL/GenBank/DDBJ whole genome shotgun (WGS) entry which is preliminary data.</text>
</comment>
<dbReference type="SMART" id="SM00260">
    <property type="entry name" value="CheW"/>
    <property type="match status" value="1"/>
</dbReference>
<dbReference type="SUPFAM" id="SSF50341">
    <property type="entry name" value="CheW-like"/>
    <property type="match status" value="1"/>
</dbReference>
<dbReference type="Gene3D" id="2.30.30.40">
    <property type="entry name" value="SH3 Domains"/>
    <property type="match status" value="1"/>
</dbReference>
<dbReference type="Proteomes" id="UP000636888">
    <property type="component" value="Unassembled WGS sequence"/>
</dbReference>
<dbReference type="AlphaFoldDB" id="A0A8J7IM93"/>
<dbReference type="InterPro" id="IPR039315">
    <property type="entry name" value="CheW"/>
</dbReference>
<dbReference type="InterPro" id="IPR002545">
    <property type="entry name" value="CheW-lke_dom"/>
</dbReference>
<organism evidence="2 3">
    <name type="scientific">Geomesophilobacter sediminis</name>
    <dbReference type="NCBI Taxonomy" id="2798584"/>
    <lineage>
        <taxon>Bacteria</taxon>
        <taxon>Pseudomonadati</taxon>
        <taxon>Thermodesulfobacteriota</taxon>
        <taxon>Desulfuromonadia</taxon>
        <taxon>Geobacterales</taxon>
        <taxon>Geobacteraceae</taxon>
        <taxon>Geomesophilobacter</taxon>
    </lineage>
</organism>
<dbReference type="RefSeq" id="WP_199382632.1">
    <property type="nucleotide sequence ID" value="NZ_JAEMHM010000003.1"/>
</dbReference>
<reference evidence="2" key="1">
    <citation type="submission" date="2020-12" db="EMBL/GenBank/DDBJ databases">
        <title>Geomonas sp. Red875, isolated from river sediment.</title>
        <authorList>
            <person name="Xu Z."/>
            <person name="Zhang Z."/>
            <person name="Masuda Y."/>
            <person name="Itoh H."/>
            <person name="Senoo K."/>
        </authorList>
    </citation>
    <scope>NUCLEOTIDE SEQUENCE</scope>
    <source>
        <strain evidence="2">Red875</strain>
    </source>
</reference>
<dbReference type="GO" id="GO:0006935">
    <property type="term" value="P:chemotaxis"/>
    <property type="evidence" value="ECO:0007669"/>
    <property type="project" value="InterPro"/>
</dbReference>
<sequence length="165" mass="18361">MSERAMNESNQYLSFRLAEETFAMNVAQVREILDFTTVTKVPQTPPYMRGVINLRGSVVPVLDLRLKFGMSQTENTVNSCIVVVELQEGAVVGVLTDAVQEVLDIEPDQIEPAPRLGTKLNKDFILGMGRHDDQFIMILDVDRIFCLEDVGLTGDEPELDEACNG</sequence>
<gene>
    <name evidence="2" type="ORF">JFN93_03595</name>
</gene>
<name>A0A8J7IM93_9BACT</name>
<dbReference type="GO" id="GO:0005829">
    <property type="term" value="C:cytosol"/>
    <property type="evidence" value="ECO:0007669"/>
    <property type="project" value="TreeGrafter"/>
</dbReference>
<dbReference type="PROSITE" id="PS50851">
    <property type="entry name" value="CHEW"/>
    <property type="match status" value="1"/>
</dbReference>
<accession>A0A8J7IM93</accession>
<dbReference type="Gene3D" id="2.40.50.180">
    <property type="entry name" value="CheA-289, Domain 4"/>
    <property type="match status" value="1"/>
</dbReference>
<keyword evidence="3" id="KW-1185">Reference proteome</keyword>
<dbReference type="InterPro" id="IPR036061">
    <property type="entry name" value="CheW-like_dom_sf"/>
</dbReference>
<proteinExistence type="predicted"/>
<dbReference type="PANTHER" id="PTHR22617:SF41">
    <property type="entry name" value="CHEMOTAXIS SIGNAL TRANSDUCTION SYSTEM ADAPTOR PROTEIN CHEW"/>
    <property type="match status" value="1"/>
</dbReference>
<dbReference type="CDD" id="cd00732">
    <property type="entry name" value="CheW"/>
    <property type="match status" value="1"/>
</dbReference>
<evidence type="ECO:0000313" key="2">
    <source>
        <dbReference type="EMBL" id="MBJ6723783.1"/>
    </source>
</evidence>
<feature type="domain" description="CheW-like" evidence="1">
    <location>
        <begin position="9"/>
        <end position="150"/>
    </location>
</feature>
<dbReference type="GO" id="GO:0007165">
    <property type="term" value="P:signal transduction"/>
    <property type="evidence" value="ECO:0007669"/>
    <property type="project" value="InterPro"/>
</dbReference>
<protein>
    <submittedName>
        <fullName evidence="2">Purine-binding chemotaxis protein CheW</fullName>
    </submittedName>
</protein>
<dbReference type="EMBL" id="JAEMHM010000003">
    <property type="protein sequence ID" value="MBJ6723783.1"/>
    <property type="molecule type" value="Genomic_DNA"/>
</dbReference>
<evidence type="ECO:0000259" key="1">
    <source>
        <dbReference type="PROSITE" id="PS50851"/>
    </source>
</evidence>
<dbReference type="Pfam" id="PF01584">
    <property type="entry name" value="CheW"/>
    <property type="match status" value="1"/>
</dbReference>